<keyword evidence="2" id="KW-1185">Reference proteome</keyword>
<dbReference type="AlphaFoldDB" id="A0A9W9F8H6"/>
<proteinExistence type="predicted"/>
<dbReference type="EMBL" id="JAPMSZ010000007">
    <property type="protein sequence ID" value="KAJ5095532.1"/>
    <property type="molecule type" value="Genomic_DNA"/>
</dbReference>
<evidence type="ECO:0000313" key="2">
    <source>
        <dbReference type="Proteomes" id="UP001141434"/>
    </source>
</evidence>
<reference evidence="1" key="1">
    <citation type="submission" date="2022-11" db="EMBL/GenBank/DDBJ databases">
        <authorList>
            <person name="Petersen C."/>
        </authorList>
    </citation>
    <scope>NUCLEOTIDE SEQUENCE</scope>
    <source>
        <strain evidence="1">IBT 34128</strain>
    </source>
</reference>
<name>A0A9W9F8H6_9EURO</name>
<dbReference type="GeneID" id="81394638"/>
<protein>
    <submittedName>
        <fullName evidence="1">Uncharacterized protein</fullName>
    </submittedName>
</protein>
<gene>
    <name evidence="1" type="ORF">NUU61_004888</name>
</gene>
<dbReference type="RefSeq" id="XP_056511083.1">
    <property type="nucleotide sequence ID" value="XM_056655470.1"/>
</dbReference>
<reference evidence="1" key="2">
    <citation type="journal article" date="2023" name="IMA Fungus">
        <title>Comparative genomic study of the Penicillium genus elucidates a diverse pangenome and 15 lateral gene transfer events.</title>
        <authorList>
            <person name="Petersen C."/>
            <person name="Sorensen T."/>
            <person name="Nielsen M.R."/>
            <person name="Sondergaard T.E."/>
            <person name="Sorensen J.L."/>
            <person name="Fitzpatrick D.A."/>
            <person name="Frisvad J.C."/>
            <person name="Nielsen K.L."/>
        </authorList>
    </citation>
    <scope>NUCLEOTIDE SEQUENCE</scope>
    <source>
        <strain evidence="1">IBT 34128</strain>
    </source>
</reference>
<evidence type="ECO:0000313" key="1">
    <source>
        <dbReference type="EMBL" id="KAJ5095532.1"/>
    </source>
</evidence>
<comment type="caution">
    <text evidence="1">The sequence shown here is derived from an EMBL/GenBank/DDBJ whole genome shotgun (WGS) entry which is preliminary data.</text>
</comment>
<sequence length="67" mass="6849">MCLSAPLSLASTSLPGFQANLIPTFSHRDLAPPGTSDVFSLSALSPSALAFDFALGEVTWLGVLGPS</sequence>
<dbReference type="Proteomes" id="UP001141434">
    <property type="component" value="Unassembled WGS sequence"/>
</dbReference>
<accession>A0A9W9F8H6</accession>
<organism evidence="1 2">
    <name type="scientific">Penicillium alfredii</name>
    <dbReference type="NCBI Taxonomy" id="1506179"/>
    <lineage>
        <taxon>Eukaryota</taxon>
        <taxon>Fungi</taxon>
        <taxon>Dikarya</taxon>
        <taxon>Ascomycota</taxon>
        <taxon>Pezizomycotina</taxon>
        <taxon>Eurotiomycetes</taxon>
        <taxon>Eurotiomycetidae</taxon>
        <taxon>Eurotiales</taxon>
        <taxon>Aspergillaceae</taxon>
        <taxon>Penicillium</taxon>
    </lineage>
</organism>